<dbReference type="EMBL" id="LYPA01000070">
    <property type="protein sequence ID" value="OBR63735.1"/>
    <property type="molecule type" value="Genomic_DNA"/>
</dbReference>
<comment type="caution">
    <text evidence="2">The sequence shown here is derived from an EMBL/GenBank/DDBJ whole genome shotgun (WGS) entry which is preliminary data.</text>
</comment>
<feature type="compositionally biased region" description="Low complexity" evidence="1">
    <location>
        <begin position="64"/>
        <end position="75"/>
    </location>
</feature>
<dbReference type="RefSeq" id="WP_068685858.1">
    <property type="nucleotide sequence ID" value="NZ_LYPA01000070.1"/>
</dbReference>
<feature type="region of interest" description="Disordered" evidence="1">
    <location>
        <begin position="53"/>
        <end position="131"/>
    </location>
</feature>
<evidence type="ECO:0000313" key="3">
    <source>
        <dbReference type="Proteomes" id="UP000092024"/>
    </source>
</evidence>
<protein>
    <submittedName>
        <fullName evidence="2">Uncharacterized protein</fullName>
    </submittedName>
</protein>
<dbReference type="Proteomes" id="UP000092024">
    <property type="component" value="Unassembled WGS sequence"/>
</dbReference>
<organism evidence="2 3">
    <name type="scientific">Paenibacillus oryzae</name>
    <dbReference type="NCBI Taxonomy" id="1844972"/>
    <lineage>
        <taxon>Bacteria</taxon>
        <taxon>Bacillati</taxon>
        <taxon>Bacillota</taxon>
        <taxon>Bacilli</taxon>
        <taxon>Bacillales</taxon>
        <taxon>Paenibacillaceae</taxon>
        <taxon>Paenibacillus</taxon>
    </lineage>
</organism>
<gene>
    <name evidence="2" type="ORF">A7K91_08170</name>
</gene>
<dbReference type="AlphaFoldDB" id="A0A1A5YEA7"/>
<evidence type="ECO:0000313" key="2">
    <source>
        <dbReference type="EMBL" id="OBR63735.1"/>
    </source>
</evidence>
<name>A0A1A5YEA7_9BACL</name>
<evidence type="ECO:0000256" key="1">
    <source>
        <dbReference type="SAM" id="MobiDB-lite"/>
    </source>
</evidence>
<proteinExistence type="predicted"/>
<dbReference type="OrthoDB" id="2639081at2"/>
<reference evidence="2 3" key="1">
    <citation type="submission" date="2016-05" db="EMBL/GenBank/DDBJ databases">
        <title>Paenibacillus oryzae. sp. nov., isolated from the rice root.</title>
        <authorList>
            <person name="Zhang J."/>
            <person name="Zhang X."/>
        </authorList>
    </citation>
    <scope>NUCLEOTIDE SEQUENCE [LARGE SCALE GENOMIC DNA]</scope>
    <source>
        <strain evidence="2 3">1DrF-4</strain>
    </source>
</reference>
<keyword evidence="3" id="KW-1185">Reference proteome</keyword>
<accession>A0A1A5YEA7</accession>
<feature type="compositionally biased region" description="Basic and acidic residues" evidence="1">
    <location>
        <begin position="77"/>
        <end position="89"/>
    </location>
</feature>
<dbReference type="STRING" id="1844972.A7K91_08170"/>
<sequence length="150" mass="16068">MEQIYPLKEEIISRYCGMPVCAVMKNGIRYVGTLSASRAGAVHLDIGFGSPYHPGPFRPGVHPGHMGDSSMGSGSQHEGDGADPNEQKRTTGVSNPAAAKKKKRIKASASSSTNKYAKKASNPAAREKNEQNSSILTLNLDDILFLVRIV</sequence>